<dbReference type="AlphaFoldDB" id="A0A6C0ID09"/>
<protein>
    <submittedName>
        <fullName evidence="1">Uncharacterized protein</fullName>
    </submittedName>
</protein>
<organism evidence="1">
    <name type="scientific">viral metagenome</name>
    <dbReference type="NCBI Taxonomy" id="1070528"/>
    <lineage>
        <taxon>unclassified sequences</taxon>
        <taxon>metagenomes</taxon>
        <taxon>organismal metagenomes</taxon>
    </lineage>
</organism>
<name>A0A6C0ID09_9ZZZZ</name>
<dbReference type="EMBL" id="MN740158">
    <property type="protein sequence ID" value="QHT90772.1"/>
    <property type="molecule type" value="Genomic_DNA"/>
</dbReference>
<dbReference type="SUPFAM" id="SSF52540">
    <property type="entry name" value="P-loop containing nucleoside triphosphate hydrolases"/>
    <property type="match status" value="1"/>
</dbReference>
<sequence>MENLLDLLMDHIKPQVQTLHLVYRDDESFALELCHHDGRREMVRVTMKDILQWVAETTKTKIKRRRVLAPTKTKTVPELVHLLVQEYPILEEVWPRINIVGDVQSGKSRFMMAALWILTYHHDLRCILVLMNMVESYNQVLLRDVVLFNQWLREQGGENYLLQVEGLRGRGGSTATQEKSIRLCMGNAAQLTKLVSQGGPVAVVCDEADTLVKHWDASQDSTKSGALFQSCIAKAKSVWCVTATPFALLNQLEVESKSWRLPISTLYRGTQHFKVHPLDKETTETLRKDDKALASFVEKVCVDRSVRDQLPYLAILVNARWTQAAQKKFAQTLRGRVSYILNSESPCFIKRCDEEGNLHGTPFQTVSELFDSLEAMGGYQEHILIANRTANRAVSFRPSPLVGHGGLTVEIFLPPDTTHCASLRQALRLSGNYDPDYPDLHLYISESAWLRILGEEKNMTLWVDKNREWGVPREQITGTMFQSVGLHDRTAVDDTTLEQRYKLCHHDFESREALESMIPSFLQPLPRVWMTQENPTLLTCPVDFVYTTNRVEQGRWHQQFKEGLDGRVQICWNEPRYRQLHDLKQRFGNKRRQYLCQYLVGDGVGTEPLYRVAWKPEFCEDELTMDDSRWKDAVYLYRTSRGAFRFYHASCESVSMGQVAHGPHA</sequence>
<dbReference type="InterPro" id="IPR027417">
    <property type="entry name" value="P-loop_NTPase"/>
</dbReference>
<proteinExistence type="predicted"/>
<reference evidence="1" key="1">
    <citation type="journal article" date="2020" name="Nature">
        <title>Giant virus diversity and host interactions through global metagenomics.</title>
        <authorList>
            <person name="Schulz F."/>
            <person name="Roux S."/>
            <person name="Paez-Espino D."/>
            <person name="Jungbluth S."/>
            <person name="Walsh D.A."/>
            <person name="Denef V.J."/>
            <person name="McMahon K.D."/>
            <person name="Konstantinidis K.T."/>
            <person name="Eloe-Fadrosh E.A."/>
            <person name="Kyrpides N.C."/>
            <person name="Woyke T."/>
        </authorList>
    </citation>
    <scope>NUCLEOTIDE SEQUENCE</scope>
    <source>
        <strain evidence="1">GVMAG-M-3300023184-71</strain>
    </source>
</reference>
<evidence type="ECO:0000313" key="1">
    <source>
        <dbReference type="EMBL" id="QHT90772.1"/>
    </source>
</evidence>
<accession>A0A6C0ID09</accession>